<protein>
    <submittedName>
        <fullName evidence="2">Uncharacterized protein</fullName>
    </submittedName>
</protein>
<evidence type="ECO:0000256" key="1">
    <source>
        <dbReference type="SAM" id="MobiDB-lite"/>
    </source>
</evidence>
<feature type="region of interest" description="Disordered" evidence="1">
    <location>
        <begin position="1"/>
        <end position="65"/>
    </location>
</feature>
<sequence>MRQIRIRVKQARQLPPTNMSEASGSSAARKRPHEAPTDDGSNKNQRISQSVDNVPGNKPDGKYKDECASQTFVTDDGRFIKDSIPNHVRRHDTELAKQGKNLNAVLNAHHGFEEQLRRHGEQLAENKQAIRQVENNGSSKSIEALDKLDTIARDDNEFKQQLDTFKTMVQTRFDVMDRERIQQNSKVHETLSAMAKCFQELGHLAEPAVEASPPAAVQDAVLKVNPDEESDDNQERPHVSLASGDVGPSTWTPQGFVNSNGSLQVYSEHYLSWLESLDFRPRSGMARYKMATLRFHEHELFTYYGSTYYIVVNSGQLPHIHKQSREERGHDDGDGDFAGPPYELDYRDHILELKPPKPLLRQADLPRYVLPLGHLFVNSPGKADPVHWTGFHVVMDVTTPAKALWLVHCNKGESRQEHTDWPFLFTHLASGGIGSGYDLFKLAPYPKAISGPAFDVSTDVKVCMSMHAHKAKPVFTVPDVDSLLAAIQEGWARYER</sequence>
<feature type="compositionally biased region" description="Polar residues" evidence="1">
    <location>
        <begin position="15"/>
        <end position="26"/>
    </location>
</feature>
<feature type="region of interest" description="Disordered" evidence="1">
    <location>
        <begin position="226"/>
        <end position="247"/>
    </location>
</feature>
<feature type="compositionally biased region" description="Basic residues" evidence="1">
    <location>
        <begin position="1"/>
        <end position="10"/>
    </location>
</feature>
<gene>
    <name evidence="2" type="ORF">PG993_006275</name>
</gene>
<reference evidence="2 3" key="1">
    <citation type="submission" date="2023-01" db="EMBL/GenBank/DDBJ databases">
        <title>Analysis of 21 Apiospora genomes using comparative genomics revels a genus with tremendous synthesis potential of carbohydrate active enzymes and secondary metabolites.</title>
        <authorList>
            <person name="Sorensen T."/>
        </authorList>
    </citation>
    <scope>NUCLEOTIDE SEQUENCE [LARGE SCALE GENOMIC DNA]</scope>
    <source>
        <strain evidence="2 3">CBS 33761</strain>
    </source>
</reference>
<evidence type="ECO:0000313" key="2">
    <source>
        <dbReference type="EMBL" id="KAK8041752.1"/>
    </source>
</evidence>
<dbReference type="EMBL" id="JAQQWK010000005">
    <property type="protein sequence ID" value="KAK8041752.1"/>
    <property type="molecule type" value="Genomic_DNA"/>
</dbReference>
<accession>A0ABR1T5Q7</accession>
<name>A0ABR1T5Q7_9PEZI</name>
<dbReference type="Proteomes" id="UP001444661">
    <property type="component" value="Unassembled WGS sequence"/>
</dbReference>
<comment type="caution">
    <text evidence="2">The sequence shown here is derived from an EMBL/GenBank/DDBJ whole genome shotgun (WGS) entry which is preliminary data.</text>
</comment>
<proteinExistence type="predicted"/>
<organism evidence="2 3">
    <name type="scientific">Apiospora rasikravindrae</name>
    <dbReference type="NCBI Taxonomy" id="990691"/>
    <lineage>
        <taxon>Eukaryota</taxon>
        <taxon>Fungi</taxon>
        <taxon>Dikarya</taxon>
        <taxon>Ascomycota</taxon>
        <taxon>Pezizomycotina</taxon>
        <taxon>Sordariomycetes</taxon>
        <taxon>Xylariomycetidae</taxon>
        <taxon>Amphisphaeriales</taxon>
        <taxon>Apiosporaceae</taxon>
        <taxon>Apiospora</taxon>
    </lineage>
</organism>
<feature type="compositionally biased region" description="Polar residues" evidence="1">
    <location>
        <begin position="42"/>
        <end position="52"/>
    </location>
</feature>
<evidence type="ECO:0000313" key="3">
    <source>
        <dbReference type="Proteomes" id="UP001444661"/>
    </source>
</evidence>
<keyword evidence="3" id="KW-1185">Reference proteome</keyword>